<feature type="domain" description="TRAPPC10/Trs130 N-terminal" evidence="7">
    <location>
        <begin position="1"/>
        <end position="313"/>
    </location>
</feature>
<evidence type="ECO:0000259" key="7">
    <source>
        <dbReference type="Pfam" id="PF23036"/>
    </source>
</evidence>
<dbReference type="InterPro" id="IPR045126">
    <property type="entry name" value="TRAPPC10/Trs130"/>
</dbReference>
<feature type="region of interest" description="Disordered" evidence="4">
    <location>
        <begin position="619"/>
        <end position="645"/>
    </location>
</feature>
<feature type="compositionally biased region" description="Low complexity" evidence="4">
    <location>
        <begin position="825"/>
        <end position="838"/>
    </location>
</feature>
<proteinExistence type="predicted"/>
<dbReference type="Pfam" id="PF12584">
    <property type="entry name" value="TRAPPC10"/>
    <property type="match status" value="1"/>
</dbReference>
<dbReference type="InterPro" id="IPR056913">
    <property type="entry name" value="TRAPPC10/Trs130_N"/>
</dbReference>
<comment type="subcellular location">
    <subcellularLocation>
        <location evidence="1">Golgi apparatus</location>
    </subcellularLocation>
</comment>
<keyword evidence="2" id="KW-0813">Transport</keyword>
<reference evidence="8" key="1">
    <citation type="journal article" date="2023" name="G3 (Bethesda)">
        <title>A reference genome for the long-term kleptoplast-retaining sea slug Elysia crispata morphotype clarki.</title>
        <authorList>
            <person name="Eastman K.E."/>
            <person name="Pendleton A.L."/>
            <person name="Shaikh M.A."/>
            <person name="Suttiyut T."/>
            <person name="Ogas R."/>
            <person name="Tomko P."/>
            <person name="Gavelis G."/>
            <person name="Widhalm J.R."/>
            <person name="Wisecaver J.H."/>
        </authorList>
    </citation>
    <scope>NUCLEOTIDE SEQUENCE</scope>
    <source>
        <strain evidence="8">ECLA1</strain>
    </source>
</reference>
<name>A0AAE0Z0E9_9GAST</name>
<accession>A0AAE0Z0E9</accession>
<sequence length="1207" mass="135319">MNEAKPIVTCHGNMELFSSLQNNVINGLPKEPCQWRRSYGRAPRTVYLSASFVPYDADILPDEEAKTLVSRPYFHIYWTDCDMDTYKQSGKDDIAEWQAALKVRNIPDWLIVVVTGDDSRVKTKLLQRANVADKVKSDFCGKYTDRCIVLTEPMKLDSKSSESWSLFFQRLRSLLLEAFNRHLNKYEEGMRSRREKRNEPGWNYFSYFIVQEELAFMFEMLGLKEDALIQYDELDAMFDQSVENFASGEAVRWLAPLTEQCTNWAGLSLSKPLDLDLRQQVKQNQASLLAFRNYLFSRQTALLFQMGRSWEAAMRALDYLYNTVVEVKALEIEAPKGAISCWVILSCLEVLDACNLHSPGQLDERFALYTANLWDYARKKLRELGQLCSLMPGLEPTSEQLSLVVDLVSGMGLSQDGLSPAEKSPVDKLRESLSSPNSFKKHYLEMCEQAMGTYKYIGRFRSARLIGMELADFHMKVSKPEKAENFLLDSIRMYQQEGWQGLADGTMVKLAQCQKQLDDPSKYLKTSCHIACSLQIPETERAHYFQEMLASLDQVQDDTIEMRASQAIFVEQLHLDSVSVNLNDDLTLTVTLMSNFPEAMTFDSIEISITKCSDAEAMEYEDRQTPSQPSISPPQKIGSHRRQPSGTHIALDKMSNFQPITKTLPTSLEFHTFTERTKGRLVSCGTVCDRAHELLARSDSASSTGTPAPLFKGDYSQCFSHENITLKPGRNILSFSTKVRETGVFCVGQMCLAVQCLELLKPLAGEAVYFKVTSIPPEVTLKPKHSGNFILGIEQEAVLMFSAGSSSLKQESSVAVTTSPFFSVAPSPVTPDPTSDPAQNEESGEQVSSSGEGRARGQGMILAPLSFGSLQAIPVTVCMNMRRDAVQDLTSKVSVSVEEWQETFHTDVTFVHPFHTSHKVYTAGKQKYFQLVILGSVPEAVFTLTEPHLESAACRDVDLVLMNPPNQMLRVSKHQSVSLLWALESNLTQLTSLDLSFSCSYSSNLDRNNLSSPESSLRAYYYSCSIHDFQTQYLLSYAVSSIEEDKACTVGETAVLDIRVQQLADLDFTEGVKLAYTVKANGSIWAIGGKSSGFFTLKEGKHSIVLDVVPMQAGQLFYPLVTLYKCMDQVEDASMSEGESSESDDTDLSPLQTKQAKPMREREGSLSQLPYRLLEFTCGQIFNESRSRQINVQPCSANSDIDVTLVR</sequence>
<feature type="domain" description="Trafficking protein particle complex subunit 11" evidence="5">
    <location>
        <begin position="442"/>
        <end position="529"/>
    </location>
</feature>
<dbReference type="Proteomes" id="UP001283361">
    <property type="component" value="Unassembled WGS sequence"/>
</dbReference>
<evidence type="ECO:0000259" key="5">
    <source>
        <dbReference type="Pfam" id="PF11817"/>
    </source>
</evidence>
<feature type="domain" description="TRAPPC10/Trs130 C-terminal" evidence="6">
    <location>
        <begin position="1043"/>
        <end position="1141"/>
    </location>
</feature>
<dbReference type="GO" id="GO:0006891">
    <property type="term" value="P:intra-Golgi vesicle-mediated transport"/>
    <property type="evidence" value="ECO:0007669"/>
    <property type="project" value="TreeGrafter"/>
</dbReference>
<evidence type="ECO:0000256" key="1">
    <source>
        <dbReference type="ARBA" id="ARBA00004555"/>
    </source>
</evidence>
<evidence type="ECO:0008006" key="10">
    <source>
        <dbReference type="Google" id="ProtNLM"/>
    </source>
</evidence>
<dbReference type="GO" id="GO:0034498">
    <property type="term" value="P:early endosome to Golgi transport"/>
    <property type="evidence" value="ECO:0007669"/>
    <property type="project" value="TreeGrafter"/>
</dbReference>
<dbReference type="InterPro" id="IPR021773">
    <property type="entry name" value="TPC11"/>
</dbReference>
<dbReference type="GO" id="GO:0005829">
    <property type="term" value="C:cytosol"/>
    <property type="evidence" value="ECO:0007669"/>
    <property type="project" value="GOC"/>
</dbReference>
<keyword evidence="9" id="KW-1185">Reference proteome</keyword>
<feature type="region of interest" description="Disordered" evidence="4">
    <location>
        <begin position="1134"/>
        <end position="1164"/>
    </location>
</feature>
<dbReference type="PANTHER" id="PTHR13251">
    <property type="entry name" value="EPILEPSY HOLOPROSENCEPHALY CANDIDATE 1/TMEM1"/>
    <property type="match status" value="1"/>
</dbReference>
<evidence type="ECO:0000256" key="3">
    <source>
        <dbReference type="ARBA" id="ARBA00023034"/>
    </source>
</evidence>
<keyword evidence="3" id="KW-0333">Golgi apparatus</keyword>
<dbReference type="AlphaFoldDB" id="A0AAE0Z0E9"/>
<evidence type="ECO:0000313" key="9">
    <source>
        <dbReference type="Proteomes" id="UP001283361"/>
    </source>
</evidence>
<evidence type="ECO:0000256" key="4">
    <source>
        <dbReference type="SAM" id="MobiDB-lite"/>
    </source>
</evidence>
<dbReference type="GO" id="GO:1990071">
    <property type="term" value="C:TRAPPII protein complex"/>
    <property type="evidence" value="ECO:0007669"/>
    <property type="project" value="InterPro"/>
</dbReference>
<protein>
    <recommendedName>
        <fullName evidence="10">Trafficking protein particle complex subunit 10</fullName>
    </recommendedName>
</protein>
<evidence type="ECO:0000313" key="8">
    <source>
        <dbReference type="EMBL" id="KAK3760447.1"/>
    </source>
</evidence>
<dbReference type="Pfam" id="PF11817">
    <property type="entry name" value="Foie-gras_1"/>
    <property type="match status" value="1"/>
</dbReference>
<dbReference type="PANTHER" id="PTHR13251:SF3">
    <property type="entry name" value="TRAFFICKING PROTEIN PARTICLE COMPLEX SUBUNIT 10"/>
    <property type="match status" value="1"/>
</dbReference>
<dbReference type="InterPro" id="IPR022233">
    <property type="entry name" value="TRAPPC10/Trs130_C"/>
</dbReference>
<feature type="compositionally biased region" description="Low complexity" evidence="4">
    <location>
        <begin position="625"/>
        <end position="635"/>
    </location>
</feature>
<evidence type="ECO:0000256" key="2">
    <source>
        <dbReference type="ARBA" id="ARBA00022448"/>
    </source>
</evidence>
<feature type="region of interest" description="Disordered" evidence="4">
    <location>
        <begin position="825"/>
        <end position="855"/>
    </location>
</feature>
<dbReference type="EMBL" id="JAWDGP010004984">
    <property type="protein sequence ID" value="KAK3760447.1"/>
    <property type="molecule type" value="Genomic_DNA"/>
</dbReference>
<evidence type="ECO:0000259" key="6">
    <source>
        <dbReference type="Pfam" id="PF12584"/>
    </source>
</evidence>
<gene>
    <name evidence="8" type="ORF">RRG08_065173</name>
</gene>
<dbReference type="Pfam" id="PF23036">
    <property type="entry name" value="TRAPPC10_1st"/>
    <property type="match status" value="1"/>
</dbReference>
<organism evidence="8 9">
    <name type="scientific">Elysia crispata</name>
    <name type="common">lettuce slug</name>
    <dbReference type="NCBI Taxonomy" id="231223"/>
    <lineage>
        <taxon>Eukaryota</taxon>
        <taxon>Metazoa</taxon>
        <taxon>Spiralia</taxon>
        <taxon>Lophotrochozoa</taxon>
        <taxon>Mollusca</taxon>
        <taxon>Gastropoda</taxon>
        <taxon>Heterobranchia</taxon>
        <taxon>Euthyneura</taxon>
        <taxon>Panpulmonata</taxon>
        <taxon>Sacoglossa</taxon>
        <taxon>Placobranchoidea</taxon>
        <taxon>Plakobranchidae</taxon>
        <taxon>Elysia</taxon>
    </lineage>
</organism>
<comment type="caution">
    <text evidence="8">The sequence shown here is derived from an EMBL/GenBank/DDBJ whole genome shotgun (WGS) entry which is preliminary data.</text>
</comment>